<keyword evidence="3" id="KW-0560">Oxidoreductase</keyword>
<dbReference type="PANTHER" id="PTHR43490:SF99">
    <property type="entry name" value="SHORT-CHAIN DEHYDROGENASE_REDUCTASE"/>
    <property type="match status" value="1"/>
</dbReference>
<keyword evidence="6" id="KW-1185">Reference proteome</keyword>
<comment type="similarity">
    <text evidence="1 4">Belongs to the short-chain dehydrogenases/reductases (SDR) family.</text>
</comment>
<evidence type="ECO:0000256" key="1">
    <source>
        <dbReference type="ARBA" id="ARBA00006484"/>
    </source>
</evidence>
<dbReference type="Pfam" id="PF00106">
    <property type="entry name" value="adh_short"/>
    <property type="match status" value="1"/>
</dbReference>
<dbReference type="PANTHER" id="PTHR43490">
    <property type="entry name" value="(+)-NEOMENTHOL DEHYDROGENASE"/>
    <property type="match status" value="1"/>
</dbReference>
<protein>
    <submittedName>
        <fullName evidence="5">Dehydrogenase</fullName>
    </submittedName>
</protein>
<name>A0A917BFK5_9ACTN</name>
<accession>A0A917BFK5</accession>
<evidence type="ECO:0000256" key="4">
    <source>
        <dbReference type="RuleBase" id="RU000363"/>
    </source>
</evidence>
<dbReference type="InterPro" id="IPR036291">
    <property type="entry name" value="NAD(P)-bd_dom_sf"/>
</dbReference>
<sequence>MTENTTDKLTGNGRTALVTGANKGIGYEIAAGLARLGFSVGVGARDEARRQDAVDRLRAEGLDVFGVALDVTDDASVAAAAAQLEERGGLDVLVNNAGITGGAPQEPTKASPDQVREAVEVNVIGVIRTTNALLPLLRRAPSPRIVNVSSTVGSLGLQTAQADAVGPISAVYSPTKTYLNAVTVQYAKELADTNVLINAGCPGYVATDLNGHQGFRTPEQGAAVFLELATLPDDGPRGTFRDETGIQPW</sequence>
<dbReference type="GO" id="GO:0016616">
    <property type="term" value="F:oxidoreductase activity, acting on the CH-OH group of donors, NAD or NADP as acceptor"/>
    <property type="evidence" value="ECO:0007669"/>
    <property type="project" value="InterPro"/>
</dbReference>
<gene>
    <name evidence="5" type="ORF">GCM10011519_07470</name>
</gene>
<dbReference type="Gene3D" id="3.40.50.720">
    <property type="entry name" value="NAD(P)-binding Rossmann-like Domain"/>
    <property type="match status" value="1"/>
</dbReference>
<dbReference type="PRINTS" id="PR00080">
    <property type="entry name" value="SDRFAMILY"/>
</dbReference>
<dbReference type="Proteomes" id="UP000649179">
    <property type="component" value="Unassembled WGS sequence"/>
</dbReference>
<dbReference type="RefSeq" id="WP_188778349.1">
    <property type="nucleotide sequence ID" value="NZ_BMKQ01000001.1"/>
</dbReference>
<dbReference type="InterPro" id="IPR002347">
    <property type="entry name" value="SDR_fam"/>
</dbReference>
<dbReference type="AlphaFoldDB" id="A0A917BFK5"/>
<dbReference type="GO" id="GO:0016020">
    <property type="term" value="C:membrane"/>
    <property type="evidence" value="ECO:0007669"/>
    <property type="project" value="TreeGrafter"/>
</dbReference>
<reference evidence="5" key="1">
    <citation type="journal article" date="2014" name="Int. J. Syst. Evol. Microbiol.">
        <title>Complete genome sequence of Corynebacterium casei LMG S-19264T (=DSM 44701T), isolated from a smear-ripened cheese.</title>
        <authorList>
            <consortium name="US DOE Joint Genome Institute (JGI-PGF)"/>
            <person name="Walter F."/>
            <person name="Albersmeier A."/>
            <person name="Kalinowski J."/>
            <person name="Ruckert C."/>
        </authorList>
    </citation>
    <scope>NUCLEOTIDE SEQUENCE</scope>
    <source>
        <strain evidence="5">CGMCC 1.16067</strain>
    </source>
</reference>
<keyword evidence="2" id="KW-0521">NADP</keyword>
<evidence type="ECO:0000256" key="3">
    <source>
        <dbReference type="ARBA" id="ARBA00023002"/>
    </source>
</evidence>
<dbReference type="EMBL" id="BMKQ01000001">
    <property type="protein sequence ID" value="GGF36447.1"/>
    <property type="molecule type" value="Genomic_DNA"/>
</dbReference>
<dbReference type="InterPro" id="IPR045313">
    <property type="entry name" value="CBR1-like"/>
</dbReference>
<dbReference type="PRINTS" id="PR00081">
    <property type="entry name" value="GDHRDH"/>
</dbReference>
<comment type="caution">
    <text evidence="5">The sequence shown here is derived from an EMBL/GenBank/DDBJ whole genome shotgun (WGS) entry which is preliminary data.</text>
</comment>
<organism evidence="5 6">
    <name type="scientific">Marmoricola endophyticus</name>
    <dbReference type="NCBI Taxonomy" id="2040280"/>
    <lineage>
        <taxon>Bacteria</taxon>
        <taxon>Bacillati</taxon>
        <taxon>Actinomycetota</taxon>
        <taxon>Actinomycetes</taxon>
        <taxon>Propionibacteriales</taxon>
        <taxon>Nocardioidaceae</taxon>
        <taxon>Marmoricola</taxon>
    </lineage>
</organism>
<evidence type="ECO:0000313" key="6">
    <source>
        <dbReference type="Proteomes" id="UP000649179"/>
    </source>
</evidence>
<evidence type="ECO:0000313" key="5">
    <source>
        <dbReference type="EMBL" id="GGF36447.1"/>
    </source>
</evidence>
<dbReference type="SUPFAM" id="SSF51735">
    <property type="entry name" value="NAD(P)-binding Rossmann-fold domains"/>
    <property type="match status" value="1"/>
</dbReference>
<dbReference type="CDD" id="cd05324">
    <property type="entry name" value="carb_red_PTCR-like_SDR_c"/>
    <property type="match status" value="1"/>
</dbReference>
<reference evidence="5" key="2">
    <citation type="submission" date="2020-09" db="EMBL/GenBank/DDBJ databases">
        <authorList>
            <person name="Sun Q."/>
            <person name="Zhou Y."/>
        </authorList>
    </citation>
    <scope>NUCLEOTIDE SEQUENCE</scope>
    <source>
        <strain evidence="5">CGMCC 1.16067</strain>
    </source>
</reference>
<proteinExistence type="inferred from homology"/>
<evidence type="ECO:0000256" key="2">
    <source>
        <dbReference type="ARBA" id="ARBA00022857"/>
    </source>
</evidence>